<dbReference type="EC" id="2.7.4.16" evidence="1"/>
<proteinExistence type="inferred from homology"/>
<reference evidence="4 5" key="1">
    <citation type="submission" date="2015-05" db="EMBL/GenBank/DDBJ databases">
        <title>Draft genome sequence of the bacterium Gordonia jacobaea a new member of the Gordonia genus.</title>
        <authorList>
            <person name="Jimenez-Galisteo G."/>
            <person name="Dominguez A."/>
            <person name="Munoz E."/>
            <person name="Vinas M."/>
        </authorList>
    </citation>
    <scope>NUCLEOTIDE SEQUENCE [LARGE SCALE GENOMIC DNA]</scope>
    <source>
        <strain evidence="5">mv1</strain>
    </source>
</reference>
<dbReference type="PANTHER" id="PTHR30270">
    <property type="entry name" value="THIAMINE-MONOPHOSPHATE KINASE"/>
    <property type="match status" value="1"/>
</dbReference>
<evidence type="ECO:0000259" key="3">
    <source>
        <dbReference type="Pfam" id="PF02769"/>
    </source>
</evidence>
<feature type="binding site" evidence="1">
    <location>
        <position position="96"/>
    </location>
    <ligand>
        <name>Mg(2+)</name>
        <dbReference type="ChEBI" id="CHEBI:18420"/>
        <label>3</label>
    </ligand>
</feature>
<keyword evidence="5" id="KW-1185">Reference proteome</keyword>
<comment type="miscellaneous">
    <text evidence="1">Reaction mechanism of ThiL seems to utilize a direct, inline transfer of the gamma-phosphate of ATP to TMP rather than a phosphorylated enzyme intermediate.</text>
</comment>
<feature type="binding site" evidence="1">
    <location>
        <position position="96"/>
    </location>
    <ligand>
        <name>Mg(2+)</name>
        <dbReference type="ChEBI" id="CHEBI:18420"/>
        <label>2</label>
    </ligand>
</feature>
<keyword evidence="1" id="KW-0547">Nucleotide-binding</keyword>
<keyword evidence="1" id="KW-0784">Thiamine biosynthesis</keyword>
<keyword evidence="1" id="KW-0808">Transferase</keyword>
<feature type="binding site" evidence="1">
    <location>
        <position position="52"/>
    </location>
    <ligand>
        <name>Mg(2+)</name>
        <dbReference type="ChEBI" id="CHEBI:18420"/>
        <label>3</label>
    </ligand>
</feature>
<feature type="binding site" evidence="1">
    <location>
        <position position="303"/>
    </location>
    <ligand>
        <name>substrate</name>
    </ligand>
</feature>
<dbReference type="InterPro" id="IPR010918">
    <property type="entry name" value="PurM-like_C_dom"/>
</dbReference>
<evidence type="ECO:0000313" key="5">
    <source>
        <dbReference type="Proteomes" id="UP000037247"/>
    </source>
</evidence>
<comment type="catalytic activity">
    <reaction evidence="1">
        <text>thiamine phosphate + ATP = thiamine diphosphate + ADP</text>
        <dbReference type="Rhea" id="RHEA:15913"/>
        <dbReference type="ChEBI" id="CHEBI:30616"/>
        <dbReference type="ChEBI" id="CHEBI:37575"/>
        <dbReference type="ChEBI" id="CHEBI:58937"/>
        <dbReference type="ChEBI" id="CHEBI:456216"/>
        <dbReference type="EC" id="2.7.4.16"/>
    </reaction>
</comment>
<dbReference type="PANTHER" id="PTHR30270:SF0">
    <property type="entry name" value="THIAMINE-MONOPHOSPHATE KINASE"/>
    <property type="match status" value="1"/>
</dbReference>
<protein>
    <recommendedName>
        <fullName evidence="1">Thiamine-monophosphate kinase</fullName>
        <shortName evidence="1">TMP kinase</shortName>
        <shortName evidence="1">Thiamine-phosphate kinase</shortName>
        <ecNumber evidence="1">2.7.4.16</ecNumber>
    </recommendedName>
</protein>
<dbReference type="GO" id="GO:0016301">
    <property type="term" value="F:kinase activity"/>
    <property type="evidence" value="ECO:0007669"/>
    <property type="project" value="UniProtKB-KW"/>
</dbReference>
<feature type="binding site" evidence="1">
    <location>
        <position position="96"/>
    </location>
    <ligand>
        <name>Mg(2+)</name>
        <dbReference type="ChEBI" id="CHEBI:18420"/>
        <label>4</label>
    </ligand>
</feature>
<feature type="binding site" evidence="1">
    <location>
        <position position="74"/>
    </location>
    <ligand>
        <name>substrate</name>
    </ligand>
</feature>
<dbReference type="Gene3D" id="3.30.1330.10">
    <property type="entry name" value="PurM-like, N-terminal domain"/>
    <property type="match status" value="1"/>
</dbReference>
<keyword evidence="1" id="KW-0479">Metal-binding</keyword>
<dbReference type="InterPro" id="IPR006283">
    <property type="entry name" value="ThiL-like"/>
</dbReference>
<comment type="function">
    <text evidence="1">Catalyzes the ATP-dependent phosphorylation of thiamine-monophosphate (TMP) to form thiamine-pyrophosphate (TPP), the active form of vitamin B1.</text>
</comment>
<dbReference type="SUPFAM" id="SSF55326">
    <property type="entry name" value="PurM N-terminal domain-like"/>
    <property type="match status" value="1"/>
</dbReference>
<feature type="binding site" evidence="1">
    <location>
        <position position="65"/>
    </location>
    <ligand>
        <name>Mg(2+)</name>
        <dbReference type="ChEBI" id="CHEBI:18420"/>
        <label>4</label>
    </ligand>
</feature>
<dbReference type="InterPro" id="IPR036921">
    <property type="entry name" value="PurM-like_N_sf"/>
</dbReference>
<comment type="pathway">
    <text evidence="1">Cofactor biosynthesis; thiamine diphosphate biosynthesis; thiamine diphosphate from thiamine phosphate: step 1/1.</text>
</comment>
<feature type="binding site" evidence="1">
    <location>
        <position position="253"/>
    </location>
    <ligand>
        <name>Mg(2+)</name>
        <dbReference type="ChEBI" id="CHEBI:18420"/>
        <label>5</label>
    </ligand>
</feature>
<dbReference type="EMBL" id="LDTZ01000015">
    <property type="protein sequence ID" value="KNA92047.1"/>
    <property type="molecule type" value="Genomic_DNA"/>
</dbReference>
<dbReference type="CDD" id="cd02194">
    <property type="entry name" value="ThiL"/>
    <property type="match status" value="1"/>
</dbReference>
<keyword evidence="1 4" id="KW-0418">Kinase</keyword>
<feature type="domain" description="PurM-like N-terminal" evidence="2">
    <location>
        <begin position="50"/>
        <end position="160"/>
    </location>
</feature>
<keyword evidence="1" id="KW-0067">ATP-binding</keyword>
<organism evidence="4 5">
    <name type="scientific">Gordonia jacobaea</name>
    <dbReference type="NCBI Taxonomy" id="122202"/>
    <lineage>
        <taxon>Bacteria</taxon>
        <taxon>Bacillati</taxon>
        <taxon>Actinomycetota</taxon>
        <taxon>Actinomycetes</taxon>
        <taxon>Mycobacteriales</taxon>
        <taxon>Gordoniaceae</taxon>
        <taxon>Gordonia</taxon>
    </lineage>
</organism>
<dbReference type="Pfam" id="PF02769">
    <property type="entry name" value="AIRS_C"/>
    <property type="match status" value="1"/>
</dbReference>
<dbReference type="Pfam" id="PF00586">
    <property type="entry name" value="AIRS"/>
    <property type="match status" value="1"/>
</dbReference>
<dbReference type="RefSeq" id="WP_049698378.1">
    <property type="nucleotide sequence ID" value="NZ_JAQDQF010000009.1"/>
</dbReference>
<feature type="binding site" evidence="1">
    <location>
        <position position="349"/>
    </location>
    <ligand>
        <name>substrate</name>
    </ligand>
</feature>
<comment type="similarity">
    <text evidence="1">Belongs to the thiamine-monophosphate kinase family.</text>
</comment>
<dbReference type="SUPFAM" id="SSF56042">
    <property type="entry name" value="PurM C-terminal domain-like"/>
    <property type="match status" value="1"/>
</dbReference>
<sequence length="352" mass="35519">MAGGDENATTPDHTHPADVTVGDLGERALISLFTSAATTATSGDIVVGSGDDAAVFDAGGPTVISTDTAVQDRHFRFDWSTPRQIGERAVIQSAADIAAMGARTVGVVVSIACPVSTPATTVTEINDGILAATHRLGGRVLGGDLVAADQVVLTVTSVGALDGLTPVALTGAQPGDVLAVSGPLGSAAAGLAVLLAADNRDADECDGDDSERSNRLLAQHAEVVDAHRLPNPDLSAGVVAARAGAHAMTDVSDGLVEELETLAAASNVALAVDVSRVPRTAATTRAATELGESDDVWALTGGEDHQLLAAFAASDVPSGWVVIGDVRERTGDRALVSLDGIAAGDLRGWQSF</sequence>
<feature type="binding site" evidence="1">
    <location>
        <position position="67"/>
    </location>
    <ligand>
        <name>Mg(2+)</name>
        <dbReference type="ChEBI" id="CHEBI:18420"/>
        <label>2</label>
    </ligand>
</feature>
<dbReference type="HAMAP" id="MF_02128">
    <property type="entry name" value="TMP_kinase"/>
    <property type="match status" value="1"/>
</dbReference>
<feature type="domain" description="PurM-like C-terminal" evidence="3">
    <location>
        <begin position="173"/>
        <end position="333"/>
    </location>
</feature>
<feature type="binding site" evidence="1">
    <location>
        <position position="66"/>
    </location>
    <ligand>
        <name>Mg(2+)</name>
        <dbReference type="ChEBI" id="CHEBI:18420"/>
        <label>1</label>
    </ligand>
</feature>
<feature type="binding site" evidence="1">
    <location>
        <position position="67"/>
    </location>
    <ligand>
        <name>Mg(2+)</name>
        <dbReference type="ChEBI" id="CHEBI:18420"/>
        <label>1</label>
    </ligand>
</feature>
<dbReference type="Proteomes" id="UP000037247">
    <property type="component" value="Unassembled WGS sequence"/>
</dbReference>
<dbReference type="InterPro" id="IPR036676">
    <property type="entry name" value="PurM-like_C_sf"/>
</dbReference>
<feature type="binding site" evidence="1">
    <location>
        <begin position="143"/>
        <end position="144"/>
    </location>
    <ligand>
        <name>ATP</name>
        <dbReference type="ChEBI" id="CHEBI:30616"/>
    </ligand>
</feature>
<evidence type="ECO:0000313" key="4">
    <source>
        <dbReference type="EMBL" id="KNA92047.1"/>
    </source>
</evidence>
<comment type="caution">
    <text evidence="4">The sequence shown here is derived from an EMBL/GenBank/DDBJ whole genome shotgun (WGS) entry which is preliminary data.</text>
</comment>
<accession>A0ABR5IEI4</accession>
<feature type="binding site" evidence="1">
    <location>
        <position position="252"/>
    </location>
    <ligand>
        <name>ATP</name>
        <dbReference type="ChEBI" id="CHEBI:30616"/>
    </ligand>
</feature>
<feature type="binding site" evidence="1">
    <location>
        <position position="250"/>
    </location>
    <ligand>
        <name>Mg(2+)</name>
        <dbReference type="ChEBI" id="CHEBI:18420"/>
        <label>3</label>
    </ligand>
</feature>
<evidence type="ECO:0000259" key="2">
    <source>
        <dbReference type="Pfam" id="PF00586"/>
    </source>
</evidence>
<evidence type="ECO:0000256" key="1">
    <source>
        <dbReference type="HAMAP-Rule" id="MF_02128"/>
    </source>
</evidence>
<keyword evidence="1" id="KW-0460">Magnesium</keyword>
<dbReference type="PIRSF" id="PIRSF005303">
    <property type="entry name" value="Thiam_monoph_kin"/>
    <property type="match status" value="1"/>
</dbReference>
<name>A0ABR5IEI4_9ACTN</name>
<feature type="binding site" evidence="1">
    <location>
        <position position="144"/>
    </location>
    <ligand>
        <name>Mg(2+)</name>
        <dbReference type="ChEBI" id="CHEBI:18420"/>
        <label>1</label>
    </ligand>
</feature>
<comment type="caution">
    <text evidence="1">Lacks conserved residue(s) required for the propagation of feature annotation.</text>
</comment>
<gene>
    <name evidence="1" type="primary">thiL</name>
    <name evidence="4" type="ORF">ABW18_07720</name>
</gene>
<feature type="binding site" evidence="1">
    <location>
        <position position="52"/>
    </location>
    <ligand>
        <name>Mg(2+)</name>
        <dbReference type="ChEBI" id="CHEBI:18420"/>
        <label>4</label>
    </ligand>
</feature>
<dbReference type="NCBIfam" id="TIGR01379">
    <property type="entry name" value="thiL"/>
    <property type="match status" value="1"/>
</dbReference>
<dbReference type="Gene3D" id="3.90.650.10">
    <property type="entry name" value="PurM-like C-terminal domain"/>
    <property type="match status" value="1"/>
</dbReference>
<dbReference type="InterPro" id="IPR016188">
    <property type="entry name" value="PurM-like_N"/>
</dbReference>